<sequence length="257" mass="28768">MATPNSASDYTLVDSHESVLDLIKVIQPLPTDIPCLFLDLEGVNLCRHGTISLITLFIAPHSRACIIDVNKLQAATFTTAAEDGTTLKTILKSPTITKIFFDVRNDSDALHHHFGVRLAGIEDVQLMEVATRFPNQRHQVKGLAKSIELFAPISDDEKMKWKAIKKKGKKMFVPAKGGSFEVFNERPLSKAVAKYCINDVRFLPQLRNYLSALLVDPVWRECVAQEAANRVAESQSPEYEPHGSDKIMAPKEWRNLN</sequence>
<evidence type="ECO:0000259" key="2">
    <source>
        <dbReference type="SMART" id="SM00474"/>
    </source>
</evidence>
<dbReference type="GO" id="GO:0003676">
    <property type="term" value="F:nucleic acid binding"/>
    <property type="evidence" value="ECO:0007669"/>
    <property type="project" value="InterPro"/>
</dbReference>
<evidence type="ECO:0000313" key="4">
    <source>
        <dbReference type="Proteomes" id="UP001285441"/>
    </source>
</evidence>
<proteinExistence type="predicted"/>
<dbReference type="GO" id="GO:0006139">
    <property type="term" value="P:nucleobase-containing compound metabolic process"/>
    <property type="evidence" value="ECO:0007669"/>
    <property type="project" value="InterPro"/>
</dbReference>
<dbReference type="GO" id="GO:0008408">
    <property type="term" value="F:3'-5' exonuclease activity"/>
    <property type="evidence" value="ECO:0007669"/>
    <property type="project" value="InterPro"/>
</dbReference>
<reference evidence="3" key="1">
    <citation type="journal article" date="2023" name="Mol. Phylogenet. Evol.">
        <title>Genome-scale phylogeny and comparative genomics of the fungal order Sordariales.</title>
        <authorList>
            <person name="Hensen N."/>
            <person name="Bonometti L."/>
            <person name="Westerberg I."/>
            <person name="Brannstrom I.O."/>
            <person name="Guillou S."/>
            <person name="Cros-Aarteil S."/>
            <person name="Calhoun S."/>
            <person name="Haridas S."/>
            <person name="Kuo A."/>
            <person name="Mondo S."/>
            <person name="Pangilinan J."/>
            <person name="Riley R."/>
            <person name="LaButti K."/>
            <person name="Andreopoulos B."/>
            <person name="Lipzen A."/>
            <person name="Chen C."/>
            <person name="Yan M."/>
            <person name="Daum C."/>
            <person name="Ng V."/>
            <person name="Clum A."/>
            <person name="Steindorff A."/>
            <person name="Ohm R.A."/>
            <person name="Martin F."/>
            <person name="Silar P."/>
            <person name="Natvig D.O."/>
            <person name="Lalanne C."/>
            <person name="Gautier V."/>
            <person name="Ament-Velasquez S.L."/>
            <person name="Kruys A."/>
            <person name="Hutchinson M.I."/>
            <person name="Powell A.J."/>
            <person name="Barry K."/>
            <person name="Miller A.N."/>
            <person name="Grigoriev I.V."/>
            <person name="Debuchy R."/>
            <person name="Gladieux P."/>
            <person name="Hiltunen Thoren M."/>
            <person name="Johannesson H."/>
        </authorList>
    </citation>
    <scope>NUCLEOTIDE SEQUENCE</scope>
    <source>
        <strain evidence="3">CBS 232.78</strain>
    </source>
</reference>
<gene>
    <name evidence="3" type="ORF">B0H63DRAFT_546651</name>
</gene>
<dbReference type="Pfam" id="PF01612">
    <property type="entry name" value="DNA_pol_A_exo1"/>
    <property type="match status" value="1"/>
</dbReference>
<keyword evidence="4" id="KW-1185">Reference proteome</keyword>
<name>A0AAE0NI73_9PEZI</name>
<evidence type="ECO:0000313" key="3">
    <source>
        <dbReference type="EMBL" id="KAK3381915.1"/>
    </source>
</evidence>
<evidence type="ECO:0000256" key="1">
    <source>
        <dbReference type="SAM" id="MobiDB-lite"/>
    </source>
</evidence>
<dbReference type="AlphaFoldDB" id="A0AAE0NI73"/>
<dbReference type="EMBL" id="JAULSW010000005">
    <property type="protein sequence ID" value="KAK3381915.1"/>
    <property type="molecule type" value="Genomic_DNA"/>
</dbReference>
<reference evidence="3" key="2">
    <citation type="submission" date="2023-06" db="EMBL/GenBank/DDBJ databases">
        <authorList>
            <consortium name="Lawrence Berkeley National Laboratory"/>
            <person name="Haridas S."/>
            <person name="Hensen N."/>
            <person name="Bonometti L."/>
            <person name="Westerberg I."/>
            <person name="Brannstrom I.O."/>
            <person name="Guillou S."/>
            <person name="Cros-Aarteil S."/>
            <person name="Calhoun S."/>
            <person name="Kuo A."/>
            <person name="Mondo S."/>
            <person name="Pangilinan J."/>
            <person name="Riley R."/>
            <person name="LaButti K."/>
            <person name="Andreopoulos B."/>
            <person name="Lipzen A."/>
            <person name="Chen C."/>
            <person name="Yanf M."/>
            <person name="Daum C."/>
            <person name="Ng V."/>
            <person name="Clum A."/>
            <person name="Steindorff A."/>
            <person name="Ohm R."/>
            <person name="Martin F."/>
            <person name="Silar P."/>
            <person name="Natvig D."/>
            <person name="Lalanne C."/>
            <person name="Gautier V."/>
            <person name="Ament-velasquez S.L."/>
            <person name="Kruys A."/>
            <person name="Hutchinson M.I."/>
            <person name="Powell A.J."/>
            <person name="Barry K."/>
            <person name="Miller A.N."/>
            <person name="Grigoriev I.V."/>
            <person name="Debuchy R."/>
            <person name="Gladieux P."/>
            <person name="Thoren M.H."/>
            <person name="Johannesson H."/>
        </authorList>
    </citation>
    <scope>NUCLEOTIDE SEQUENCE</scope>
    <source>
        <strain evidence="3">CBS 232.78</strain>
    </source>
</reference>
<feature type="region of interest" description="Disordered" evidence="1">
    <location>
        <begin position="230"/>
        <end position="257"/>
    </location>
</feature>
<organism evidence="3 4">
    <name type="scientific">Podospora didyma</name>
    <dbReference type="NCBI Taxonomy" id="330526"/>
    <lineage>
        <taxon>Eukaryota</taxon>
        <taxon>Fungi</taxon>
        <taxon>Dikarya</taxon>
        <taxon>Ascomycota</taxon>
        <taxon>Pezizomycotina</taxon>
        <taxon>Sordariomycetes</taxon>
        <taxon>Sordariomycetidae</taxon>
        <taxon>Sordariales</taxon>
        <taxon>Podosporaceae</taxon>
        <taxon>Podospora</taxon>
    </lineage>
</organism>
<dbReference type="PANTHER" id="PTHR43040:SF1">
    <property type="entry name" value="RIBONUCLEASE D"/>
    <property type="match status" value="1"/>
</dbReference>
<dbReference type="InterPro" id="IPR012337">
    <property type="entry name" value="RNaseH-like_sf"/>
</dbReference>
<dbReference type="SMART" id="SM00474">
    <property type="entry name" value="35EXOc"/>
    <property type="match status" value="1"/>
</dbReference>
<accession>A0AAE0NI73</accession>
<protein>
    <submittedName>
        <fullName evidence="3">Ribonuclease H-like domain-containing protein</fullName>
    </submittedName>
</protein>
<comment type="caution">
    <text evidence="3">The sequence shown here is derived from an EMBL/GenBank/DDBJ whole genome shotgun (WGS) entry which is preliminary data.</text>
</comment>
<dbReference type="InterPro" id="IPR002562">
    <property type="entry name" value="3'-5'_exonuclease_dom"/>
</dbReference>
<dbReference type="PANTHER" id="PTHR43040">
    <property type="entry name" value="RIBONUCLEASE D"/>
    <property type="match status" value="1"/>
</dbReference>
<dbReference type="Proteomes" id="UP001285441">
    <property type="component" value="Unassembled WGS sequence"/>
</dbReference>
<feature type="domain" description="3'-5' exonuclease" evidence="2">
    <location>
        <begin position="10"/>
        <end position="215"/>
    </location>
</feature>
<dbReference type="InterPro" id="IPR036397">
    <property type="entry name" value="RNaseH_sf"/>
</dbReference>
<dbReference type="Gene3D" id="3.30.420.10">
    <property type="entry name" value="Ribonuclease H-like superfamily/Ribonuclease H"/>
    <property type="match status" value="1"/>
</dbReference>
<dbReference type="SUPFAM" id="SSF53098">
    <property type="entry name" value="Ribonuclease H-like"/>
    <property type="match status" value="1"/>
</dbReference>
<feature type="compositionally biased region" description="Basic and acidic residues" evidence="1">
    <location>
        <begin position="239"/>
        <end position="257"/>
    </location>
</feature>